<sequence length="384" mass="42482">MKSFSAISFLWMLLYAFPSFTFAASQPSIPAPPELPAKGYLLMDFSSGKPLVEQNADERLEPASLTKIVTAYVVFREIASGKIQLTDQVLVSERAWRTGGSKMFIQVGSRVSVEDLLKGMMIQSGNDAAIALAEHVAGSVEAFANLMNDHAKRLGMTASHYTNPNGLPDPELYTTARDMARVTLALIREFPDYYAWYRNLDFTYNKITQQNRNPLLKRDPTADGVKTGHTKAAGYCLIGSAKRGDMRLISVVMGSTTQKARADASLALLNYGFRFYESYRLYPANQPIMSFRTWYGNIAELPVGSNADVVATIPRGLYDKLSAHLEKNPEFMTPLAPIAKGTQVGDIVVNFGDEELVRMPLVALEEVIEGNLLRKAVDTVLKQF</sequence>
<dbReference type="GO" id="GO:0071555">
    <property type="term" value="P:cell wall organization"/>
    <property type="evidence" value="ECO:0007669"/>
    <property type="project" value="UniProtKB-KW"/>
</dbReference>
<dbReference type="PANTHER" id="PTHR21581:SF6">
    <property type="entry name" value="TRAFFICKING PROTEIN PARTICLE COMPLEX SUBUNIT 12"/>
    <property type="match status" value="1"/>
</dbReference>
<dbReference type="Gene3D" id="2.60.410.10">
    <property type="entry name" value="D-Ala-D-Ala carboxypeptidase, C-terminal domain"/>
    <property type="match status" value="1"/>
</dbReference>
<evidence type="ECO:0000259" key="17">
    <source>
        <dbReference type="SMART" id="SM00936"/>
    </source>
</evidence>
<evidence type="ECO:0000256" key="16">
    <source>
        <dbReference type="SAM" id="SignalP"/>
    </source>
</evidence>
<evidence type="ECO:0000313" key="19">
    <source>
        <dbReference type="EMBL" id="PQJ97653.1"/>
    </source>
</evidence>
<dbReference type="PANTHER" id="PTHR21581">
    <property type="entry name" value="D-ALANYL-D-ALANINE CARBOXYPEPTIDASE"/>
    <property type="match status" value="1"/>
</dbReference>
<keyword evidence="11" id="KW-0961">Cell wall biogenesis/degradation</keyword>
<evidence type="ECO:0000256" key="5">
    <source>
        <dbReference type="ARBA" id="ARBA00022645"/>
    </source>
</evidence>
<dbReference type="Pfam" id="PF00768">
    <property type="entry name" value="Peptidase_S11"/>
    <property type="match status" value="1"/>
</dbReference>
<evidence type="ECO:0000313" key="18">
    <source>
        <dbReference type="EMBL" id="PQJ95163.1"/>
    </source>
</evidence>
<dbReference type="PRINTS" id="PR00725">
    <property type="entry name" value="DADACBPTASE1"/>
</dbReference>
<keyword evidence="8 19" id="KW-0378">Hydrolase</keyword>
<evidence type="ECO:0000256" key="6">
    <source>
        <dbReference type="ARBA" id="ARBA00022670"/>
    </source>
</evidence>
<evidence type="ECO:0000256" key="14">
    <source>
        <dbReference type="PIRSR" id="PIRSR618044-2"/>
    </source>
</evidence>
<protein>
    <recommendedName>
        <fullName evidence="4">serine-type D-Ala-D-Ala carboxypeptidase</fullName>
        <ecNumber evidence="4">3.4.16.4</ecNumber>
    </recommendedName>
</protein>
<evidence type="ECO:0000256" key="10">
    <source>
        <dbReference type="ARBA" id="ARBA00022984"/>
    </source>
</evidence>
<dbReference type="Proteomes" id="UP000239936">
    <property type="component" value="Unassembled WGS sequence"/>
</dbReference>
<evidence type="ECO:0000256" key="2">
    <source>
        <dbReference type="ARBA" id="ARBA00004752"/>
    </source>
</evidence>
<feature type="domain" description="Peptidase S11 D-Ala-D-Ala carboxypeptidase A C-terminal" evidence="17">
    <location>
        <begin position="276"/>
        <end position="369"/>
    </location>
</feature>
<evidence type="ECO:0000256" key="1">
    <source>
        <dbReference type="ARBA" id="ARBA00003217"/>
    </source>
</evidence>
<dbReference type="OrthoDB" id="9795979at2"/>
<comment type="similarity">
    <text evidence="3 15">Belongs to the peptidase S11 family.</text>
</comment>
<comment type="catalytic activity">
    <reaction evidence="12">
        <text>Preferential cleavage: (Ac)2-L-Lys-D-Ala-|-D-Ala. Also transpeptidation of peptidyl-alanyl moieties that are N-acyl substituents of D-alanine.</text>
        <dbReference type="EC" id="3.4.16.4"/>
    </reaction>
</comment>
<evidence type="ECO:0000256" key="9">
    <source>
        <dbReference type="ARBA" id="ARBA00022960"/>
    </source>
</evidence>
<dbReference type="InterPro" id="IPR015956">
    <property type="entry name" value="Peniciliin-bd_prot_C_sf"/>
</dbReference>
<comment type="pathway">
    <text evidence="2">Cell wall biogenesis; peptidoglycan biosynthesis.</text>
</comment>
<feature type="active site" description="Acyl-ester intermediate" evidence="13">
    <location>
        <position position="64"/>
    </location>
</feature>
<dbReference type="GO" id="GO:0009002">
    <property type="term" value="F:serine-type D-Ala-D-Ala carboxypeptidase activity"/>
    <property type="evidence" value="ECO:0007669"/>
    <property type="project" value="UniProtKB-EC"/>
</dbReference>
<keyword evidence="10" id="KW-0573">Peptidoglycan synthesis</keyword>
<keyword evidence="9" id="KW-0133">Cell shape</keyword>
<dbReference type="EMBL" id="PPGH01000005">
    <property type="protein sequence ID" value="PQJ97653.1"/>
    <property type="molecule type" value="Genomic_DNA"/>
</dbReference>
<dbReference type="Pfam" id="PF07943">
    <property type="entry name" value="PBP5_C"/>
    <property type="match status" value="1"/>
</dbReference>
<comment type="function">
    <text evidence="1">Removes C-terminal D-alanyl residues from sugar-peptide cell wall precursors.</text>
</comment>
<keyword evidence="5 19" id="KW-0121">Carboxypeptidase</keyword>
<name>A0A2S7XVS2_9GAMM</name>
<dbReference type="GO" id="GO:0008360">
    <property type="term" value="P:regulation of cell shape"/>
    <property type="evidence" value="ECO:0007669"/>
    <property type="project" value="UniProtKB-KW"/>
</dbReference>
<evidence type="ECO:0000256" key="4">
    <source>
        <dbReference type="ARBA" id="ARBA00012448"/>
    </source>
</evidence>
<dbReference type="InterPro" id="IPR018044">
    <property type="entry name" value="Peptidase_S11"/>
</dbReference>
<dbReference type="SUPFAM" id="SSF56601">
    <property type="entry name" value="beta-lactamase/transpeptidase-like"/>
    <property type="match status" value="1"/>
</dbReference>
<feature type="chain" id="PRO_5033323003" description="serine-type D-Ala-D-Ala carboxypeptidase" evidence="16">
    <location>
        <begin position="24"/>
        <end position="384"/>
    </location>
</feature>
<evidence type="ECO:0000256" key="3">
    <source>
        <dbReference type="ARBA" id="ARBA00007164"/>
    </source>
</evidence>
<evidence type="ECO:0000256" key="8">
    <source>
        <dbReference type="ARBA" id="ARBA00022801"/>
    </source>
</evidence>
<reference evidence="19 20" key="1">
    <citation type="submission" date="2018-01" db="EMBL/GenBank/DDBJ databases">
        <title>The complete genome sequence of Chromatium okenii LaCa, a purple sulfur bacterium with a turbulent life.</title>
        <authorList>
            <person name="Luedin S.M."/>
            <person name="Liechti N."/>
            <person name="Storelli N."/>
            <person name="Danza F."/>
            <person name="Wittwer M."/>
            <person name="Pothier J.F."/>
            <person name="Tonolla M.A."/>
        </authorList>
    </citation>
    <scope>NUCLEOTIDE SEQUENCE [LARGE SCALE GENOMIC DNA]</scope>
    <source>
        <strain evidence="19 20">LaCa</strain>
    </source>
</reference>
<feature type="active site" description="Proton acceptor" evidence="13">
    <location>
        <position position="67"/>
    </location>
</feature>
<dbReference type="InterPro" id="IPR037167">
    <property type="entry name" value="Peptidase_S11_C_sf"/>
</dbReference>
<evidence type="ECO:0000256" key="13">
    <source>
        <dbReference type="PIRSR" id="PIRSR618044-1"/>
    </source>
</evidence>
<comment type="caution">
    <text evidence="19">The sequence shown here is derived from an EMBL/GenBank/DDBJ whole genome shotgun (WGS) entry which is preliminary data.</text>
</comment>
<accession>A0A2S7XVS2</accession>
<dbReference type="InterPro" id="IPR012338">
    <property type="entry name" value="Beta-lactam/transpept-like"/>
</dbReference>
<dbReference type="GO" id="GO:0006508">
    <property type="term" value="P:proteolysis"/>
    <property type="evidence" value="ECO:0007669"/>
    <property type="project" value="UniProtKB-KW"/>
</dbReference>
<dbReference type="Gene3D" id="3.40.710.10">
    <property type="entry name" value="DD-peptidase/beta-lactamase superfamily"/>
    <property type="match status" value="1"/>
</dbReference>
<dbReference type="InterPro" id="IPR001967">
    <property type="entry name" value="Peptidase_S11_N"/>
</dbReference>
<gene>
    <name evidence="19" type="ORF">CXB77_00405</name>
    <name evidence="18" type="ORF">CXB77_12805</name>
</gene>
<dbReference type="UniPathway" id="UPA00219"/>
<feature type="active site" evidence="13">
    <location>
        <position position="124"/>
    </location>
</feature>
<dbReference type="GO" id="GO:0009252">
    <property type="term" value="P:peptidoglycan biosynthetic process"/>
    <property type="evidence" value="ECO:0007669"/>
    <property type="project" value="UniProtKB-UniPathway"/>
</dbReference>
<dbReference type="EMBL" id="PPGH01000037">
    <property type="protein sequence ID" value="PQJ95163.1"/>
    <property type="molecule type" value="Genomic_DNA"/>
</dbReference>
<feature type="binding site" evidence="14">
    <location>
        <position position="226"/>
    </location>
    <ligand>
        <name>substrate</name>
    </ligand>
</feature>
<evidence type="ECO:0000256" key="7">
    <source>
        <dbReference type="ARBA" id="ARBA00022729"/>
    </source>
</evidence>
<dbReference type="SUPFAM" id="SSF69189">
    <property type="entry name" value="Penicillin-binding protein associated domain"/>
    <property type="match status" value="1"/>
</dbReference>
<dbReference type="SMART" id="SM00936">
    <property type="entry name" value="PBP5_C"/>
    <property type="match status" value="1"/>
</dbReference>
<feature type="signal peptide" evidence="16">
    <location>
        <begin position="1"/>
        <end position="23"/>
    </location>
</feature>
<evidence type="ECO:0000256" key="12">
    <source>
        <dbReference type="ARBA" id="ARBA00034000"/>
    </source>
</evidence>
<dbReference type="EC" id="3.4.16.4" evidence="4"/>
<keyword evidence="7 16" id="KW-0732">Signal</keyword>
<dbReference type="AlphaFoldDB" id="A0A2S7XVS2"/>
<keyword evidence="6" id="KW-0645">Protease</keyword>
<evidence type="ECO:0000313" key="20">
    <source>
        <dbReference type="Proteomes" id="UP000239936"/>
    </source>
</evidence>
<organism evidence="19 20">
    <name type="scientific">Chromatium okenii</name>
    <dbReference type="NCBI Taxonomy" id="61644"/>
    <lineage>
        <taxon>Bacteria</taxon>
        <taxon>Pseudomonadati</taxon>
        <taxon>Pseudomonadota</taxon>
        <taxon>Gammaproteobacteria</taxon>
        <taxon>Chromatiales</taxon>
        <taxon>Chromatiaceae</taxon>
        <taxon>Chromatium</taxon>
    </lineage>
</organism>
<proteinExistence type="inferred from homology"/>
<dbReference type="InterPro" id="IPR012907">
    <property type="entry name" value="Peptidase_S11_C"/>
</dbReference>
<evidence type="ECO:0000256" key="15">
    <source>
        <dbReference type="RuleBase" id="RU004016"/>
    </source>
</evidence>
<keyword evidence="20" id="KW-1185">Reference proteome</keyword>
<evidence type="ECO:0000256" key="11">
    <source>
        <dbReference type="ARBA" id="ARBA00023316"/>
    </source>
</evidence>